<feature type="transmembrane region" description="Helical" evidence="17">
    <location>
        <begin position="302"/>
        <end position="323"/>
    </location>
</feature>
<evidence type="ECO:0000256" key="17">
    <source>
        <dbReference type="SAM" id="Phobius"/>
    </source>
</evidence>
<keyword evidence="12 17" id="KW-1133">Transmembrane helix</keyword>
<feature type="transmembrane region" description="Helical" evidence="17">
    <location>
        <begin position="352"/>
        <end position="368"/>
    </location>
</feature>
<feature type="transmembrane region" description="Helical" evidence="17">
    <location>
        <begin position="408"/>
        <end position="429"/>
    </location>
</feature>
<accession>A0A075W9V0</accession>
<evidence type="ECO:0000256" key="4">
    <source>
        <dbReference type="ARBA" id="ARBA00004922"/>
    </source>
</evidence>
<dbReference type="UniPathway" id="UPA00378"/>
<dbReference type="Proteomes" id="UP000028501">
    <property type="component" value="Chromosome"/>
</dbReference>
<comment type="cofactor">
    <cofactor evidence="2">
        <name>Mg(2+)</name>
        <dbReference type="ChEBI" id="CHEBI:18420"/>
    </cofactor>
</comment>
<protein>
    <recommendedName>
        <fullName evidence="6">dolichyl-phosphooligosaccharide-protein glycotransferase</fullName>
        <ecNumber evidence="6">2.4.99.21</ecNumber>
    </recommendedName>
    <alternativeName>
        <fullName evidence="15">Oligosaccharyl transferase</fullName>
    </alternativeName>
</protein>
<dbReference type="EC" id="2.4.99.21" evidence="6"/>
<dbReference type="GO" id="GO:0046872">
    <property type="term" value="F:metal ion binding"/>
    <property type="evidence" value="ECO:0007669"/>
    <property type="project" value="UniProtKB-KW"/>
</dbReference>
<dbReference type="SMR" id="A0A075W9V0"/>
<dbReference type="EMBL" id="CP006577">
    <property type="protein sequence ID" value="AIG97150.1"/>
    <property type="molecule type" value="Genomic_DNA"/>
</dbReference>
<reference evidence="20 21" key="1">
    <citation type="submission" date="2013-07" db="EMBL/GenBank/DDBJ databases">
        <title>Genome of Archaeoglobus fulgidus.</title>
        <authorList>
            <person name="Fiebig A."/>
            <person name="Birkeland N.-K."/>
        </authorList>
    </citation>
    <scope>NUCLEOTIDE SEQUENCE [LARGE SCALE GENOMIC DNA]</scope>
    <source>
        <strain evidence="20 21">DSM 8774</strain>
    </source>
</reference>
<evidence type="ECO:0000256" key="3">
    <source>
        <dbReference type="ARBA" id="ARBA00004651"/>
    </source>
</evidence>
<feature type="transmembrane region" description="Helical" evidence="17">
    <location>
        <begin position="92"/>
        <end position="114"/>
    </location>
</feature>
<evidence type="ECO:0000256" key="10">
    <source>
        <dbReference type="ARBA" id="ARBA00022723"/>
    </source>
</evidence>
<keyword evidence="11" id="KW-0460">Magnesium</keyword>
<evidence type="ECO:0000313" key="21">
    <source>
        <dbReference type="Proteomes" id="UP000028501"/>
    </source>
</evidence>
<comment type="similarity">
    <text evidence="5">Belongs to the STT3 family.</text>
</comment>
<evidence type="ECO:0000256" key="15">
    <source>
        <dbReference type="ARBA" id="ARBA00030679"/>
    </source>
</evidence>
<evidence type="ECO:0000313" key="20">
    <source>
        <dbReference type="EMBL" id="AIG97150.1"/>
    </source>
</evidence>
<feature type="transmembrane region" description="Helical" evidence="17">
    <location>
        <begin position="255"/>
        <end position="272"/>
    </location>
</feature>
<dbReference type="Pfam" id="PF22627">
    <property type="entry name" value="AglB_core-like"/>
    <property type="match status" value="1"/>
</dbReference>
<dbReference type="GO" id="GO:0005886">
    <property type="term" value="C:plasma membrane"/>
    <property type="evidence" value="ECO:0007669"/>
    <property type="project" value="UniProtKB-SubCell"/>
</dbReference>
<dbReference type="InterPro" id="IPR054479">
    <property type="entry name" value="AglB-like_core"/>
</dbReference>
<dbReference type="InterPro" id="IPR048307">
    <property type="entry name" value="STT3_N"/>
</dbReference>
<proteinExistence type="inferred from homology"/>
<name>A0A075W9V0_ARCFL</name>
<feature type="transmembrane region" description="Helical" evidence="17">
    <location>
        <begin position="175"/>
        <end position="201"/>
    </location>
</feature>
<feature type="domain" description="Oligosaccharyl transferase STT3 N-terminal" evidence="18">
    <location>
        <begin position="8"/>
        <end position="360"/>
    </location>
</feature>
<dbReference type="PANTHER" id="PTHR13872">
    <property type="entry name" value="DOLICHYL-DIPHOSPHOOLIGOSACCHARIDE--PROTEIN GLYCOSYLTRANSFERASE SUBUNIT"/>
    <property type="match status" value="1"/>
</dbReference>
<evidence type="ECO:0000259" key="18">
    <source>
        <dbReference type="Pfam" id="PF02516"/>
    </source>
</evidence>
<gene>
    <name evidence="20" type="ORF">AFULGI_00003280</name>
</gene>
<keyword evidence="10" id="KW-0479">Metal-binding</keyword>
<sequence length="591" mass="67539">MDRKVLMLAVILFALAVRFQNFGEIFDSGIYYTGYDSYYHMRLVEVMVKESFRPDYDYYINYPFGLKITWPPLFDYILAFPGMLFGFHSSEIFAVFLPVILGVLSVVLICLTALQIVNNQTFALISAFIYAAAPVAVWKTVLGQADHHALVIFLFLLSAYLLLKDGVWKILAGLPMLFMALAWLGSPIYGALLAFSALVHFDRKALRLVAASYLIPAISFVLYPPVGISFFGLAAFLFVGSVVKGYEDRFRNATIYYIALSLATVLIIYFIPLPHFEFVKGGINYIFGANIYLPTISEARSLQIFEIISASGYIYFIFALISVLFFRNRFVLSMFFLSFILALMQLRFTEVLVVPSALLSAYLVSLVLERLEYPVFEKADEEEKSRRRKRKDRKVKQKNAEVEWKDHAVVAAFLVILAIPCIVVAVVPFDLTEDWKEALEWMRTSLEEQNYLNPYEKPEYSVMSWWDYGNWILYVSKKAVVCNNFQAGAVDAAKFFTAKSEDEAIKIAKKRGVRYVVTADEITMKDANNTKFPAIMRIAGYNVDLMTEGEILNFFNHTVLYRLHMENAENLTHFRLVKEFGDVKIFEVVGS</sequence>
<keyword evidence="7 20" id="KW-0328">Glycosyltransferase</keyword>
<feature type="transmembrane region" description="Helical" evidence="17">
    <location>
        <begin position="221"/>
        <end position="243"/>
    </location>
</feature>
<organism evidence="20 21">
    <name type="scientific">Archaeoglobus fulgidus DSM 8774</name>
    <dbReference type="NCBI Taxonomy" id="1344584"/>
    <lineage>
        <taxon>Archaea</taxon>
        <taxon>Methanobacteriati</taxon>
        <taxon>Methanobacteriota</taxon>
        <taxon>Archaeoglobi</taxon>
        <taxon>Archaeoglobales</taxon>
        <taxon>Archaeoglobaceae</taxon>
        <taxon>Archaeoglobus</taxon>
    </lineage>
</organism>
<feature type="transmembrane region" description="Helical" evidence="17">
    <location>
        <begin position="121"/>
        <end position="141"/>
    </location>
</feature>
<dbReference type="AlphaFoldDB" id="A0A075W9V0"/>
<comment type="pathway">
    <text evidence="4">Protein modification; protein glycosylation.</text>
</comment>
<evidence type="ECO:0000259" key="19">
    <source>
        <dbReference type="Pfam" id="PF22627"/>
    </source>
</evidence>
<evidence type="ECO:0000256" key="11">
    <source>
        <dbReference type="ARBA" id="ARBA00022842"/>
    </source>
</evidence>
<dbReference type="HOGENOM" id="CLU_008803_0_0_2"/>
<keyword evidence="13 17" id="KW-0472">Membrane</keyword>
<dbReference type="RefSeq" id="WP_010877836.1">
    <property type="nucleotide sequence ID" value="NZ_CP006577.1"/>
</dbReference>
<comment type="subcellular location">
    <subcellularLocation>
        <location evidence="3">Cell membrane</location>
        <topology evidence="3">Multi-pass membrane protein</topology>
    </subcellularLocation>
</comment>
<dbReference type="InterPro" id="IPR003674">
    <property type="entry name" value="Oligo_trans_STT3"/>
</dbReference>
<keyword evidence="9 17" id="KW-0812">Transmembrane</keyword>
<feature type="domain" description="AglB-like core" evidence="19">
    <location>
        <begin position="433"/>
        <end position="523"/>
    </location>
</feature>
<keyword evidence="14" id="KW-0464">Manganese</keyword>
<evidence type="ECO:0000256" key="6">
    <source>
        <dbReference type="ARBA" id="ARBA00012602"/>
    </source>
</evidence>
<evidence type="ECO:0000256" key="1">
    <source>
        <dbReference type="ARBA" id="ARBA00001936"/>
    </source>
</evidence>
<dbReference type="KEGG" id="afg:AFULGI_00003280"/>
<dbReference type="Pfam" id="PF02516">
    <property type="entry name" value="STT3"/>
    <property type="match status" value="1"/>
</dbReference>
<evidence type="ECO:0000256" key="5">
    <source>
        <dbReference type="ARBA" id="ARBA00010810"/>
    </source>
</evidence>
<feature type="transmembrane region" description="Helical" evidence="17">
    <location>
        <begin position="147"/>
        <end position="163"/>
    </location>
</feature>
<evidence type="ECO:0000256" key="12">
    <source>
        <dbReference type="ARBA" id="ARBA00022989"/>
    </source>
</evidence>
<keyword evidence="8 20" id="KW-0808">Transferase</keyword>
<dbReference type="GeneID" id="24793868"/>
<evidence type="ECO:0000256" key="9">
    <source>
        <dbReference type="ARBA" id="ARBA00022692"/>
    </source>
</evidence>
<dbReference type="PANTHER" id="PTHR13872:SF1">
    <property type="entry name" value="DOLICHYL-DIPHOSPHOOLIGOSACCHARIDE--PROTEIN GLYCOSYLTRANSFERASE SUBUNIT STT3B"/>
    <property type="match status" value="1"/>
</dbReference>
<evidence type="ECO:0000256" key="2">
    <source>
        <dbReference type="ARBA" id="ARBA00001946"/>
    </source>
</evidence>
<dbReference type="GO" id="GO:0004576">
    <property type="term" value="F:oligosaccharyl transferase activity"/>
    <property type="evidence" value="ECO:0007669"/>
    <property type="project" value="InterPro"/>
</dbReference>
<comment type="cofactor">
    <cofactor evidence="1">
        <name>Mn(2+)</name>
        <dbReference type="ChEBI" id="CHEBI:29035"/>
    </cofactor>
</comment>
<evidence type="ECO:0000256" key="13">
    <source>
        <dbReference type="ARBA" id="ARBA00023136"/>
    </source>
</evidence>
<evidence type="ECO:0000256" key="14">
    <source>
        <dbReference type="ARBA" id="ARBA00023211"/>
    </source>
</evidence>
<evidence type="ECO:0000256" key="7">
    <source>
        <dbReference type="ARBA" id="ARBA00022676"/>
    </source>
</evidence>
<dbReference type="Gene3D" id="3.40.50.12610">
    <property type="match status" value="1"/>
</dbReference>
<evidence type="ECO:0000256" key="16">
    <source>
        <dbReference type="ARBA" id="ARBA00034066"/>
    </source>
</evidence>
<comment type="catalytic activity">
    <reaction evidence="16">
        <text>an archaeal dolichyl phosphooligosaccharide + [protein]-L-asparagine = an archaeal dolichyl phosphate + a glycoprotein with the oligosaccharide chain attached by N-beta-D-glycosyl linkage to a protein L-asparagine.</text>
        <dbReference type="EC" id="2.4.99.21"/>
    </reaction>
</comment>
<evidence type="ECO:0000256" key="8">
    <source>
        <dbReference type="ARBA" id="ARBA00022679"/>
    </source>
</evidence>